<keyword evidence="7" id="KW-0446">Lipid-binding</keyword>
<dbReference type="GO" id="GO:0005789">
    <property type="term" value="C:endoplasmic reticulum membrane"/>
    <property type="evidence" value="ECO:0007669"/>
    <property type="project" value="UniProtKB-SubCell"/>
</dbReference>
<dbReference type="AlphaFoldDB" id="A0A4E0RWD9"/>
<feature type="region of interest" description="Disordered" evidence="9">
    <location>
        <begin position="914"/>
        <end position="966"/>
    </location>
</feature>
<evidence type="ECO:0000256" key="10">
    <source>
        <dbReference type="SAM" id="Phobius"/>
    </source>
</evidence>
<feature type="region of interest" description="Disordered" evidence="9">
    <location>
        <begin position="101"/>
        <end position="176"/>
    </location>
</feature>
<feature type="domain" description="SMP-LTD" evidence="11">
    <location>
        <begin position="769"/>
        <end position="1109"/>
    </location>
</feature>
<feature type="compositionally biased region" description="Low complexity" evidence="9">
    <location>
        <begin position="920"/>
        <end position="930"/>
    </location>
</feature>
<protein>
    <submittedName>
        <fullName evidence="12">Testis-expressed sequence 2 protein</fullName>
    </submittedName>
</protein>
<keyword evidence="3 10" id="KW-0812">Transmembrane</keyword>
<keyword evidence="13" id="KW-1185">Reference proteome</keyword>
<comment type="subcellular location">
    <subcellularLocation>
        <location evidence="1">Endoplasmic reticulum membrane</location>
    </subcellularLocation>
</comment>
<dbReference type="EMBL" id="JXXN02000527">
    <property type="protein sequence ID" value="THD27098.1"/>
    <property type="molecule type" value="Genomic_DNA"/>
</dbReference>
<dbReference type="GO" id="GO:0008289">
    <property type="term" value="F:lipid binding"/>
    <property type="evidence" value="ECO:0007669"/>
    <property type="project" value="UniProtKB-KW"/>
</dbReference>
<evidence type="ECO:0000256" key="7">
    <source>
        <dbReference type="ARBA" id="ARBA00023121"/>
    </source>
</evidence>
<evidence type="ECO:0000256" key="3">
    <source>
        <dbReference type="ARBA" id="ARBA00022692"/>
    </source>
</evidence>
<feature type="compositionally biased region" description="Polar residues" evidence="9">
    <location>
        <begin position="704"/>
        <end position="714"/>
    </location>
</feature>
<dbReference type="PROSITE" id="PS51847">
    <property type="entry name" value="SMP"/>
    <property type="match status" value="1"/>
</dbReference>
<evidence type="ECO:0000256" key="2">
    <source>
        <dbReference type="ARBA" id="ARBA00022448"/>
    </source>
</evidence>
<accession>A0A4E0RWD9</accession>
<keyword evidence="2" id="KW-0813">Transport</keyword>
<feature type="compositionally biased region" description="Polar residues" evidence="9">
    <location>
        <begin position="192"/>
        <end position="207"/>
    </location>
</feature>
<keyword evidence="8 10" id="KW-0472">Membrane</keyword>
<feature type="compositionally biased region" description="Low complexity" evidence="9">
    <location>
        <begin position="573"/>
        <end position="586"/>
    </location>
</feature>
<feature type="region of interest" description="Disordered" evidence="9">
    <location>
        <begin position="684"/>
        <end position="724"/>
    </location>
</feature>
<comment type="caution">
    <text evidence="12">The sequence shown here is derived from an EMBL/GenBank/DDBJ whole genome shotgun (WGS) entry which is preliminary data.</text>
</comment>
<dbReference type="CDD" id="cd21675">
    <property type="entry name" value="SMP_TEX2"/>
    <property type="match status" value="1"/>
</dbReference>
<feature type="region of interest" description="Disordered" evidence="9">
    <location>
        <begin position="56"/>
        <end position="86"/>
    </location>
</feature>
<evidence type="ECO:0000256" key="5">
    <source>
        <dbReference type="ARBA" id="ARBA00022989"/>
    </source>
</evidence>
<sequence>MDMGSKGSPKLPIFVQRNAAPTKPIGQPVGTISFSTENDEDITGLDEAMETFRISAVNNGNTKTEVSSSVDTTPLNYQPSSERTTAASDFEVAIEATAVGDDSGSLGSFADAKLAESQSNGNVEETSDLTSEEHRRAESDSGSVGSEPLHPTQIESASISRLQSPLQSRTTGPKGNAVAAADIHALLDSFAPTGNTASTAEIAQSKSLPKPRDSSPELIDQNSAQGDSEPPKEKPTFDLDMETHDMYHTDPVAQSGPSVHGLKNGDSNDDNIDDISARNRGRVSSKEPMPSLSPGLYAPSRQQLEPAIRPQRIQHNRSVPVLWPYLVPLLLLLSVSLYLLSSFLLGLACGFAIVYCFFVLRRMILGDDSLLSGTKCPVSGSPLGPYCCSLHSQLTRGVGIKGLCWPIYAPALPPLGPARDLPQLRDLQSLTIPHMSDEDPRSSAACGPLGVGLGFKLNKNERPVYKGWMNETSSYDAQTHHVSQTHSVFVTLDGTQLRLQRPRRNIARRSMWNEELPTTSALRFHQQRIFDLVHARVTLLPTGLVSKRLWSKKYPISITIPKKLHGASGPRQSLSSSTSVPNVISSCTVSPSTPTRTDTATSPLNGIHSHRCSPTPADVLNVVDDFTIISQHDVSTETLYLFGRTCREKETWYSRLRAASLGIPLLWTPQLAVQAYLATTVNTSTGGTTVANGDNRSDDETVPDTETSTTQPSDGWNGGMDKSGPQISLPGSREPLYVTYVRYMAKYMPASWLLRGTQALRLNVNYVSCEPHVMWLNALLARVFWDFLREVYWLERVRDKIQAKLKKIHLPPFISDLIVVGIDLGTELPVIRRIGRPFLDAHGLWFELDVAYTGGFSVALETNVNLMRWNQKSRESNMLADDLSSISPPSTTQTDQNMSSFMRRSNRLGAFLSEEEDSADSTTDSDTVVEPVQPLAGGNNNPSASSLRRSSGSGRLPSSSPGLVNLSGRNIEEDRTISADSPLTLPAALPSRRRLIRIVDRITRSTYFQKAVDNKLVQRGMELLSNTPIVLEAEIQMLTGTLLINIPPPPSDRLWYGFRPNPQLRLKARPRVGEKAVTMSRILEWIEKRVALEFQRLIVLPNMDDISIPLLLSDISAG</sequence>
<feature type="region of interest" description="Disordered" evidence="9">
    <location>
        <begin position="191"/>
        <end position="297"/>
    </location>
</feature>
<dbReference type="InterPro" id="IPR031468">
    <property type="entry name" value="SMP_LBD"/>
</dbReference>
<feature type="region of interest" description="Disordered" evidence="9">
    <location>
        <begin position="880"/>
        <end position="899"/>
    </location>
</feature>
<name>A0A4E0RWD9_FASHE</name>
<feature type="transmembrane region" description="Helical" evidence="10">
    <location>
        <begin position="319"/>
        <end position="337"/>
    </location>
</feature>
<dbReference type="PANTHER" id="PTHR13466">
    <property type="entry name" value="TEX2 PROTEIN-RELATED"/>
    <property type="match status" value="1"/>
</dbReference>
<proteinExistence type="predicted"/>
<feature type="compositionally biased region" description="Basic and acidic residues" evidence="9">
    <location>
        <begin position="229"/>
        <end position="248"/>
    </location>
</feature>
<evidence type="ECO:0000256" key="4">
    <source>
        <dbReference type="ARBA" id="ARBA00022824"/>
    </source>
</evidence>
<evidence type="ECO:0000256" key="9">
    <source>
        <dbReference type="SAM" id="MobiDB-lite"/>
    </source>
</evidence>
<keyword evidence="4" id="KW-0256">Endoplasmic reticulum</keyword>
<feature type="compositionally biased region" description="Polar residues" evidence="9">
    <location>
        <begin position="884"/>
        <end position="899"/>
    </location>
</feature>
<evidence type="ECO:0000313" key="12">
    <source>
        <dbReference type="EMBL" id="THD27098.1"/>
    </source>
</evidence>
<dbReference type="Proteomes" id="UP000230066">
    <property type="component" value="Unassembled WGS sequence"/>
</dbReference>
<evidence type="ECO:0000313" key="13">
    <source>
        <dbReference type="Proteomes" id="UP000230066"/>
    </source>
</evidence>
<feature type="region of interest" description="Disordered" evidence="9">
    <location>
        <begin position="564"/>
        <end position="610"/>
    </location>
</feature>
<evidence type="ECO:0000259" key="11">
    <source>
        <dbReference type="PROSITE" id="PS51847"/>
    </source>
</evidence>
<evidence type="ECO:0000256" key="1">
    <source>
        <dbReference type="ARBA" id="ARBA00004586"/>
    </source>
</evidence>
<keyword evidence="5 10" id="KW-1133">Transmembrane helix</keyword>
<feature type="compositionally biased region" description="Low complexity" evidence="9">
    <location>
        <begin position="939"/>
        <end position="963"/>
    </location>
</feature>
<feature type="compositionally biased region" description="Polar residues" evidence="9">
    <location>
        <begin position="587"/>
        <end position="604"/>
    </location>
</feature>
<evidence type="ECO:0000256" key="6">
    <source>
        <dbReference type="ARBA" id="ARBA00023055"/>
    </source>
</evidence>
<dbReference type="GO" id="GO:0006869">
    <property type="term" value="P:lipid transport"/>
    <property type="evidence" value="ECO:0007669"/>
    <property type="project" value="UniProtKB-KW"/>
</dbReference>
<feature type="transmembrane region" description="Helical" evidence="10">
    <location>
        <begin position="343"/>
        <end position="360"/>
    </location>
</feature>
<evidence type="ECO:0000256" key="8">
    <source>
        <dbReference type="ARBA" id="ARBA00023136"/>
    </source>
</evidence>
<organism evidence="12 13">
    <name type="scientific">Fasciola hepatica</name>
    <name type="common">Liver fluke</name>
    <dbReference type="NCBI Taxonomy" id="6192"/>
    <lineage>
        <taxon>Eukaryota</taxon>
        <taxon>Metazoa</taxon>
        <taxon>Spiralia</taxon>
        <taxon>Lophotrochozoa</taxon>
        <taxon>Platyhelminthes</taxon>
        <taxon>Trematoda</taxon>
        <taxon>Digenea</taxon>
        <taxon>Plagiorchiida</taxon>
        <taxon>Echinostomata</taxon>
        <taxon>Echinostomatoidea</taxon>
        <taxon>Fasciolidae</taxon>
        <taxon>Fasciola</taxon>
    </lineage>
</organism>
<gene>
    <name evidence="12" type="ORF">D915_001797</name>
</gene>
<feature type="compositionally biased region" description="Polar residues" evidence="9">
    <location>
        <begin position="153"/>
        <end position="173"/>
    </location>
</feature>
<reference evidence="12" key="1">
    <citation type="submission" date="2019-03" db="EMBL/GenBank/DDBJ databases">
        <title>Improved annotation for the trematode Fasciola hepatica.</title>
        <authorList>
            <person name="Choi Y.-J."/>
            <person name="Martin J."/>
            <person name="Mitreva M."/>
        </authorList>
    </citation>
    <scope>NUCLEOTIDE SEQUENCE [LARGE SCALE GENOMIC DNA]</scope>
</reference>
<keyword evidence="6" id="KW-0445">Lipid transport</keyword>
<dbReference type="PANTHER" id="PTHR13466:SF0">
    <property type="entry name" value="SMP-LTD DOMAIN-CONTAINING PROTEIN"/>
    <property type="match status" value="1"/>
</dbReference>